<protein>
    <submittedName>
        <fullName evidence="1">Uncharacterized protein</fullName>
    </submittedName>
</protein>
<dbReference type="OrthoDB" id="3160134at2759"/>
<evidence type="ECO:0000313" key="1">
    <source>
        <dbReference type="EMBL" id="TEB11985.1"/>
    </source>
</evidence>
<feature type="non-terminal residue" evidence="1">
    <location>
        <position position="84"/>
    </location>
</feature>
<organism evidence="1 2">
    <name type="scientific">Coprinellus micaceus</name>
    <name type="common">Glistening ink-cap mushroom</name>
    <name type="synonym">Coprinus micaceus</name>
    <dbReference type="NCBI Taxonomy" id="71717"/>
    <lineage>
        <taxon>Eukaryota</taxon>
        <taxon>Fungi</taxon>
        <taxon>Dikarya</taxon>
        <taxon>Basidiomycota</taxon>
        <taxon>Agaricomycotina</taxon>
        <taxon>Agaricomycetes</taxon>
        <taxon>Agaricomycetidae</taxon>
        <taxon>Agaricales</taxon>
        <taxon>Agaricineae</taxon>
        <taxon>Psathyrellaceae</taxon>
        <taxon>Coprinellus</taxon>
    </lineage>
</organism>
<sequence>EEPKATRCGNARIHGMSHVTRASIAYVATQVRFALSSATIFSRTDMEMDSETFYISVLEVLEDPEEQDEVKELLTWWNQYVVLL</sequence>
<evidence type="ECO:0000313" key="2">
    <source>
        <dbReference type="Proteomes" id="UP000298030"/>
    </source>
</evidence>
<feature type="non-terminal residue" evidence="1">
    <location>
        <position position="1"/>
    </location>
</feature>
<dbReference type="AlphaFoldDB" id="A0A4Y7RSM0"/>
<dbReference type="InterPro" id="IPR046521">
    <property type="entry name" value="DUF6698"/>
</dbReference>
<dbReference type="EMBL" id="QPFP01000438">
    <property type="protein sequence ID" value="TEB11985.1"/>
    <property type="molecule type" value="Genomic_DNA"/>
</dbReference>
<accession>A0A4Y7RSM0</accession>
<gene>
    <name evidence="1" type="ORF">FA13DRAFT_1595754</name>
</gene>
<dbReference type="Pfam" id="PF20414">
    <property type="entry name" value="DUF6698"/>
    <property type="match status" value="1"/>
</dbReference>
<proteinExistence type="predicted"/>
<keyword evidence="2" id="KW-1185">Reference proteome</keyword>
<name>A0A4Y7RSM0_COPMI</name>
<dbReference type="Proteomes" id="UP000298030">
    <property type="component" value="Unassembled WGS sequence"/>
</dbReference>
<reference evidence="1 2" key="1">
    <citation type="journal article" date="2019" name="Nat. Ecol. Evol.">
        <title>Megaphylogeny resolves global patterns of mushroom evolution.</title>
        <authorList>
            <person name="Varga T."/>
            <person name="Krizsan K."/>
            <person name="Foldi C."/>
            <person name="Dima B."/>
            <person name="Sanchez-Garcia M."/>
            <person name="Sanchez-Ramirez S."/>
            <person name="Szollosi G.J."/>
            <person name="Szarkandi J.G."/>
            <person name="Papp V."/>
            <person name="Albert L."/>
            <person name="Andreopoulos W."/>
            <person name="Angelini C."/>
            <person name="Antonin V."/>
            <person name="Barry K.W."/>
            <person name="Bougher N.L."/>
            <person name="Buchanan P."/>
            <person name="Buyck B."/>
            <person name="Bense V."/>
            <person name="Catcheside P."/>
            <person name="Chovatia M."/>
            <person name="Cooper J."/>
            <person name="Damon W."/>
            <person name="Desjardin D."/>
            <person name="Finy P."/>
            <person name="Geml J."/>
            <person name="Haridas S."/>
            <person name="Hughes K."/>
            <person name="Justo A."/>
            <person name="Karasinski D."/>
            <person name="Kautmanova I."/>
            <person name="Kiss B."/>
            <person name="Kocsube S."/>
            <person name="Kotiranta H."/>
            <person name="LaButti K.M."/>
            <person name="Lechner B.E."/>
            <person name="Liimatainen K."/>
            <person name="Lipzen A."/>
            <person name="Lukacs Z."/>
            <person name="Mihaltcheva S."/>
            <person name="Morgado L.N."/>
            <person name="Niskanen T."/>
            <person name="Noordeloos M.E."/>
            <person name="Ohm R.A."/>
            <person name="Ortiz-Santana B."/>
            <person name="Ovrebo C."/>
            <person name="Racz N."/>
            <person name="Riley R."/>
            <person name="Savchenko A."/>
            <person name="Shiryaev A."/>
            <person name="Soop K."/>
            <person name="Spirin V."/>
            <person name="Szebenyi C."/>
            <person name="Tomsovsky M."/>
            <person name="Tulloss R.E."/>
            <person name="Uehling J."/>
            <person name="Grigoriev I.V."/>
            <person name="Vagvolgyi C."/>
            <person name="Papp T."/>
            <person name="Martin F.M."/>
            <person name="Miettinen O."/>
            <person name="Hibbett D.S."/>
            <person name="Nagy L.G."/>
        </authorList>
    </citation>
    <scope>NUCLEOTIDE SEQUENCE [LARGE SCALE GENOMIC DNA]</scope>
    <source>
        <strain evidence="1 2">FP101781</strain>
    </source>
</reference>
<comment type="caution">
    <text evidence="1">The sequence shown here is derived from an EMBL/GenBank/DDBJ whole genome shotgun (WGS) entry which is preliminary data.</text>
</comment>